<protein>
    <submittedName>
        <fullName evidence="6">HTH-type transcriptional repressor ComR</fullName>
    </submittedName>
</protein>
<dbReference type="PANTHER" id="PTHR47506:SF8">
    <property type="entry name" value="REPRESSOR OF PUTATIVE XENOBIOTIC REDUCTASE TETR FAMILY-RELATED"/>
    <property type="match status" value="1"/>
</dbReference>
<keyword evidence="1" id="KW-0805">Transcription regulation</keyword>
<dbReference type="InterPro" id="IPR036271">
    <property type="entry name" value="Tet_transcr_reg_TetR-rel_C_sf"/>
</dbReference>
<dbReference type="GO" id="GO:0003677">
    <property type="term" value="F:DNA binding"/>
    <property type="evidence" value="ECO:0007669"/>
    <property type="project" value="UniProtKB-UniRule"/>
</dbReference>
<dbReference type="InterPro" id="IPR009057">
    <property type="entry name" value="Homeodomain-like_sf"/>
</dbReference>
<evidence type="ECO:0000256" key="2">
    <source>
        <dbReference type="ARBA" id="ARBA00023125"/>
    </source>
</evidence>
<dbReference type="Pfam" id="PF00440">
    <property type="entry name" value="TetR_N"/>
    <property type="match status" value="1"/>
</dbReference>
<dbReference type="SUPFAM" id="SSF48498">
    <property type="entry name" value="Tetracyclin repressor-like, C-terminal domain"/>
    <property type="match status" value="1"/>
</dbReference>
<dbReference type="InterPro" id="IPR001647">
    <property type="entry name" value="HTH_TetR"/>
</dbReference>
<evidence type="ECO:0000256" key="3">
    <source>
        <dbReference type="ARBA" id="ARBA00023163"/>
    </source>
</evidence>
<dbReference type="Pfam" id="PF16925">
    <property type="entry name" value="TetR_C_13"/>
    <property type="match status" value="1"/>
</dbReference>
<feature type="domain" description="HTH tetR-type" evidence="5">
    <location>
        <begin position="3"/>
        <end position="63"/>
    </location>
</feature>
<dbReference type="SUPFAM" id="SSF46689">
    <property type="entry name" value="Homeodomain-like"/>
    <property type="match status" value="1"/>
</dbReference>
<evidence type="ECO:0000313" key="6">
    <source>
        <dbReference type="EMBL" id="AWL10679.1"/>
    </source>
</evidence>
<accession>A0A2S2DZ97</accession>
<dbReference type="RefSeq" id="WP_162558437.1">
    <property type="nucleotide sequence ID" value="NZ_CP029347.1"/>
</dbReference>
<reference evidence="6 7" key="1">
    <citation type="submission" date="2018-05" db="EMBL/GenBank/DDBJ databases">
        <title>Salinimonas sp. HMF8227 Genome sequencing and assembly.</title>
        <authorList>
            <person name="Kang H."/>
            <person name="Kang J."/>
            <person name="Cha I."/>
            <person name="Kim H."/>
            <person name="Joh K."/>
        </authorList>
    </citation>
    <scope>NUCLEOTIDE SEQUENCE [LARGE SCALE GENOMIC DNA]</scope>
    <source>
        <strain evidence="6 7">HMF8227</strain>
    </source>
</reference>
<keyword evidence="3" id="KW-0804">Transcription</keyword>
<evidence type="ECO:0000256" key="1">
    <source>
        <dbReference type="ARBA" id="ARBA00023015"/>
    </source>
</evidence>
<evidence type="ECO:0000256" key="4">
    <source>
        <dbReference type="PROSITE-ProRule" id="PRU00335"/>
    </source>
</evidence>
<keyword evidence="2 4" id="KW-0238">DNA-binding</keyword>
<dbReference type="PANTHER" id="PTHR47506">
    <property type="entry name" value="TRANSCRIPTIONAL REGULATORY PROTEIN"/>
    <property type="match status" value="1"/>
</dbReference>
<dbReference type="Proteomes" id="UP000245728">
    <property type="component" value="Chromosome"/>
</dbReference>
<dbReference type="Gene3D" id="1.10.10.60">
    <property type="entry name" value="Homeodomain-like"/>
    <property type="match status" value="1"/>
</dbReference>
<name>A0A2S2DZ97_9ALTE</name>
<evidence type="ECO:0000313" key="7">
    <source>
        <dbReference type="Proteomes" id="UP000245728"/>
    </source>
</evidence>
<dbReference type="AlphaFoldDB" id="A0A2S2DZ97"/>
<dbReference type="InterPro" id="IPR011075">
    <property type="entry name" value="TetR_C"/>
</dbReference>
<dbReference type="EMBL" id="CP029347">
    <property type="protein sequence ID" value="AWL10679.1"/>
    <property type="molecule type" value="Genomic_DNA"/>
</dbReference>
<gene>
    <name evidence="6" type="ORF">HMF8227_00171</name>
</gene>
<feature type="DNA-binding region" description="H-T-H motif" evidence="4">
    <location>
        <begin position="26"/>
        <end position="45"/>
    </location>
</feature>
<dbReference type="PROSITE" id="PS50977">
    <property type="entry name" value="HTH_TETR_2"/>
    <property type="match status" value="1"/>
</dbReference>
<proteinExistence type="predicted"/>
<keyword evidence="7" id="KW-1185">Reference proteome</keyword>
<sequence>MTKYDRQAAIDKAMELFWQRGYQATTMRDLQQALDMRPGSIYSGFGSKEGLFREVLNCYTQNSLDLLNKHLTQTSDAMAGLERFFYASLEPGDCPSTEPCRICLLTKVVTEIGDSHQELAECARLSLEYIEHAFERALRASQQQGKLEESANCRELACWLQMQMIGLRVYASVQSDPECLRQMVARVFNALPVTS</sequence>
<dbReference type="Gene3D" id="1.10.357.10">
    <property type="entry name" value="Tetracycline Repressor, domain 2"/>
    <property type="match status" value="1"/>
</dbReference>
<organism evidence="6 7">
    <name type="scientific">Saliniradius amylolyticus</name>
    <dbReference type="NCBI Taxonomy" id="2183582"/>
    <lineage>
        <taxon>Bacteria</taxon>
        <taxon>Pseudomonadati</taxon>
        <taxon>Pseudomonadota</taxon>
        <taxon>Gammaproteobacteria</taxon>
        <taxon>Alteromonadales</taxon>
        <taxon>Alteromonadaceae</taxon>
        <taxon>Saliniradius</taxon>
    </lineage>
</organism>
<evidence type="ECO:0000259" key="5">
    <source>
        <dbReference type="PROSITE" id="PS50977"/>
    </source>
</evidence>
<dbReference type="KEGG" id="salh:HMF8227_00171"/>